<dbReference type="EMBL" id="VDMD01000125">
    <property type="protein sequence ID" value="TRM55518.1"/>
    <property type="molecule type" value="Genomic_DNA"/>
</dbReference>
<dbReference type="STRING" id="97359.A0A550BSJ4"/>
<feature type="non-terminal residue" evidence="1">
    <location>
        <position position="1"/>
    </location>
</feature>
<reference evidence="1 2" key="1">
    <citation type="journal article" date="2019" name="New Phytol.">
        <title>Comparative genomics reveals unique wood-decay strategies and fruiting body development in the Schizophyllaceae.</title>
        <authorList>
            <person name="Almasi E."/>
            <person name="Sahu N."/>
            <person name="Krizsan K."/>
            <person name="Balint B."/>
            <person name="Kovacs G.M."/>
            <person name="Kiss B."/>
            <person name="Cseklye J."/>
            <person name="Drula E."/>
            <person name="Henrissat B."/>
            <person name="Nagy I."/>
            <person name="Chovatia M."/>
            <person name="Adam C."/>
            <person name="LaButti K."/>
            <person name="Lipzen A."/>
            <person name="Riley R."/>
            <person name="Grigoriev I.V."/>
            <person name="Nagy L.G."/>
        </authorList>
    </citation>
    <scope>NUCLEOTIDE SEQUENCE [LARGE SCALE GENOMIC DNA]</scope>
    <source>
        <strain evidence="1 2">NL-1724</strain>
    </source>
</reference>
<dbReference type="AlphaFoldDB" id="A0A550BSJ4"/>
<dbReference type="Proteomes" id="UP000320762">
    <property type="component" value="Unassembled WGS sequence"/>
</dbReference>
<protein>
    <recommendedName>
        <fullName evidence="3">UvrD-like helicase C-terminal domain-containing protein</fullName>
    </recommendedName>
</protein>
<proteinExistence type="predicted"/>
<name>A0A550BSJ4_9AGAR</name>
<dbReference type="OrthoDB" id="432234at2759"/>
<keyword evidence="2" id="KW-1185">Reference proteome</keyword>
<accession>A0A550BSJ4</accession>
<gene>
    <name evidence="1" type="ORF">BD626DRAFT_416886</name>
</gene>
<comment type="caution">
    <text evidence="1">The sequence shown here is derived from an EMBL/GenBank/DDBJ whole genome shotgun (WGS) entry which is preliminary data.</text>
</comment>
<organism evidence="1 2">
    <name type="scientific">Schizophyllum amplum</name>
    <dbReference type="NCBI Taxonomy" id="97359"/>
    <lineage>
        <taxon>Eukaryota</taxon>
        <taxon>Fungi</taxon>
        <taxon>Dikarya</taxon>
        <taxon>Basidiomycota</taxon>
        <taxon>Agaricomycotina</taxon>
        <taxon>Agaricomycetes</taxon>
        <taxon>Agaricomycetidae</taxon>
        <taxon>Agaricales</taxon>
        <taxon>Schizophyllaceae</taxon>
        <taxon>Schizophyllum</taxon>
    </lineage>
</organism>
<evidence type="ECO:0000313" key="2">
    <source>
        <dbReference type="Proteomes" id="UP000320762"/>
    </source>
</evidence>
<evidence type="ECO:0008006" key="3">
    <source>
        <dbReference type="Google" id="ProtNLM"/>
    </source>
</evidence>
<evidence type="ECO:0000313" key="1">
    <source>
        <dbReference type="EMBL" id="TRM55518.1"/>
    </source>
</evidence>
<sequence length="135" mass="14924">EVPLVLAWAISIHKSQGQTLRRMRVDLTRVFERGKPRINGNPKQPPTRKRRLTHALQVRLCRIVSCGCSEGLQVVGFNPKKVLPPSSRFPAPRLTVSQVQAHPESSSGTAHCPTRAPLVPSCRYASLPENATTSR</sequence>